<evidence type="ECO:0000256" key="2">
    <source>
        <dbReference type="SAM" id="MobiDB-lite"/>
    </source>
</evidence>
<evidence type="ECO:0000313" key="4">
    <source>
        <dbReference type="Proteomes" id="UP000019376"/>
    </source>
</evidence>
<feature type="region of interest" description="Disordered" evidence="2">
    <location>
        <begin position="456"/>
        <end position="484"/>
    </location>
</feature>
<organism evidence="3 4">
    <name type="scientific">Penicillium oxalicum (strain 114-2 / CGMCC 5302)</name>
    <name type="common">Penicillium decumbens</name>
    <dbReference type="NCBI Taxonomy" id="933388"/>
    <lineage>
        <taxon>Eukaryota</taxon>
        <taxon>Fungi</taxon>
        <taxon>Dikarya</taxon>
        <taxon>Ascomycota</taxon>
        <taxon>Pezizomycotina</taxon>
        <taxon>Eurotiomycetes</taxon>
        <taxon>Eurotiomycetidae</taxon>
        <taxon>Eurotiales</taxon>
        <taxon>Aspergillaceae</taxon>
        <taxon>Penicillium</taxon>
    </lineage>
</organism>
<dbReference type="AlphaFoldDB" id="S7ZGH0"/>
<sequence>MSEGSHTALGGMSNMTNGSSADEARKRRKTELERSDEMVESPLDAEIRRMTQQLEELKKQRLIAELQEKILAEQQALEVTRQRLSLATAAASVSVSPQNSPAPVLASPTAPIPRQASSALQPVVKPALQATRSSPAVAASMTHVIATGASQPHSLASVLQPPAPQAPAPVSVAPVQPAQNVNVKSGPVATTIARNNTSPSVVNGTSTAVPTKPANNLPAIPVRPQQPQNQLQWYERPRTPGAPNEAGRERIPLYGGGTRENYTGFISALETHFAKAPSYYDKEHEYRRVKLALEHVVPAERARWLTQTERPATWYGFRAFLVKDLVRQLKLAEQARVAKASAPAAPTPAAALAPSVPSTTGESSETTFGMTQSSSKQQAQPPMAVIQPTVALQTQPAVVTEPVAATVSSAGTSAMMPPPVMKVQPVVNRKVAQSSSSQYGDQKQFDSALVKVEPAMGDTDPFRKPSARSEEAYSRYKNGQQRHDESVSSFSTWLQRLLPDIDQELSLEDRMGFLKRGVVSSVRNRAHRPFSYFKTYEDYVSYLQDIEDTLPQRQVELKRGSSPGIGGDSYRPDRFSDRSRLRSSSRGRSPARELMHHNSSSMRFLSQAPSAPGRESAVRPTYDRAASTAPTSARRRGLSLEPEPPFVKPSNAQNFFTCREFIVDMENHFARHPHYYNDERKVALARRMVAPSLDADYRRFVDRRISEAPVTWFDFCVFMLNQAANSHKAPDAIQKYLRSTQRPQQSIRDFALWLQQYAPHYQKGDKDDRKHLIERAHASLRDRARRPYNSYPDFASYVAYLEQVEKCSPLTPKGIGLGNVLVPPPAKRKRED</sequence>
<gene>
    <name evidence="3" type="ORF">PDE_04293</name>
</gene>
<feature type="region of interest" description="Disordered" evidence="2">
    <location>
        <begin position="557"/>
        <end position="644"/>
    </location>
</feature>
<feature type="compositionally biased region" description="Basic and acidic residues" evidence="2">
    <location>
        <begin position="22"/>
        <end position="37"/>
    </location>
</feature>
<feature type="region of interest" description="Disordered" evidence="2">
    <location>
        <begin position="1"/>
        <end position="43"/>
    </location>
</feature>
<feature type="compositionally biased region" description="Basic and acidic residues" evidence="2">
    <location>
        <begin position="570"/>
        <end position="580"/>
    </location>
</feature>
<name>S7ZGH0_PENO1</name>
<feature type="compositionally biased region" description="Basic and acidic residues" evidence="2">
    <location>
        <begin position="460"/>
        <end position="474"/>
    </location>
</feature>
<feature type="coiled-coil region" evidence="1">
    <location>
        <begin position="47"/>
        <end position="83"/>
    </location>
</feature>
<dbReference type="HOGENOM" id="CLU_341022_0_0_1"/>
<dbReference type="EMBL" id="KB644411">
    <property type="protein sequence ID" value="EPS29344.1"/>
    <property type="molecule type" value="Genomic_DNA"/>
</dbReference>
<feature type="compositionally biased region" description="Polar residues" evidence="2">
    <location>
        <begin position="194"/>
        <end position="209"/>
    </location>
</feature>
<feature type="region of interest" description="Disordered" evidence="2">
    <location>
        <begin position="340"/>
        <end position="382"/>
    </location>
</feature>
<keyword evidence="1" id="KW-0175">Coiled coil</keyword>
<reference evidence="3 4" key="1">
    <citation type="journal article" date="2013" name="PLoS ONE">
        <title>Genomic and secretomic analyses reveal unique features of the lignocellulolytic enzyme system of Penicillium decumbens.</title>
        <authorList>
            <person name="Liu G."/>
            <person name="Zhang L."/>
            <person name="Wei X."/>
            <person name="Zou G."/>
            <person name="Qin Y."/>
            <person name="Ma L."/>
            <person name="Li J."/>
            <person name="Zheng H."/>
            <person name="Wang S."/>
            <person name="Wang C."/>
            <person name="Xun L."/>
            <person name="Zhao G.-P."/>
            <person name="Zhou Z."/>
            <person name="Qu Y."/>
        </authorList>
    </citation>
    <scope>NUCLEOTIDE SEQUENCE [LARGE SCALE GENOMIC DNA]</scope>
    <source>
        <strain evidence="4">114-2 / CGMCC 5302</strain>
    </source>
</reference>
<dbReference type="Proteomes" id="UP000019376">
    <property type="component" value="Unassembled WGS sequence"/>
</dbReference>
<keyword evidence="4" id="KW-1185">Reference proteome</keyword>
<feature type="compositionally biased region" description="Low complexity" evidence="2">
    <location>
        <begin position="340"/>
        <end position="367"/>
    </location>
</feature>
<dbReference type="OrthoDB" id="4365646at2759"/>
<accession>S7ZGH0</accession>
<proteinExistence type="predicted"/>
<feature type="compositionally biased region" description="Polar residues" evidence="2">
    <location>
        <begin position="597"/>
        <end position="609"/>
    </location>
</feature>
<feature type="compositionally biased region" description="Polar residues" evidence="2">
    <location>
        <begin position="368"/>
        <end position="380"/>
    </location>
</feature>
<dbReference type="eggNOG" id="ENOG502RPQ8">
    <property type="taxonomic scope" value="Eukaryota"/>
</dbReference>
<evidence type="ECO:0000256" key="1">
    <source>
        <dbReference type="SAM" id="Coils"/>
    </source>
</evidence>
<evidence type="ECO:0000313" key="3">
    <source>
        <dbReference type="EMBL" id="EPS29344.1"/>
    </source>
</evidence>
<feature type="region of interest" description="Disordered" evidence="2">
    <location>
        <begin position="194"/>
        <end position="223"/>
    </location>
</feature>
<protein>
    <submittedName>
        <fullName evidence="3">Uncharacterized protein</fullName>
    </submittedName>
</protein>
<dbReference type="STRING" id="933388.S7ZGH0"/>